<feature type="compositionally biased region" description="Basic residues" evidence="1">
    <location>
        <begin position="261"/>
        <end position="273"/>
    </location>
</feature>
<proteinExistence type="predicted"/>
<evidence type="ECO:0000313" key="3">
    <source>
        <dbReference type="Proteomes" id="UP001172102"/>
    </source>
</evidence>
<evidence type="ECO:0000256" key="1">
    <source>
        <dbReference type="SAM" id="MobiDB-lite"/>
    </source>
</evidence>
<keyword evidence="3" id="KW-1185">Reference proteome</keyword>
<accession>A0AA40AQR2</accession>
<protein>
    <submittedName>
        <fullName evidence="2">Uncharacterized protein</fullName>
    </submittedName>
</protein>
<reference evidence="2" key="1">
    <citation type="submission" date="2023-06" db="EMBL/GenBank/DDBJ databases">
        <title>Genome-scale phylogeny and comparative genomics of the fungal order Sordariales.</title>
        <authorList>
            <consortium name="Lawrence Berkeley National Laboratory"/>
            <person name="Hensen N."/>
            <person name="Bonometti L."/>
            <person name="Westerberg I."/>
            <person name="Brannstrom I.O."/>
            <person name="Guillou S."/>
            <person name="Cros-Aarteil S."/>
            <person name="Calhoun S."/>
            <person name="Haridas S."/>
            <person name="Kuo A."/>
            <person name="Mondo S."/>
            <person name="Pangilinan J."/>
            <person name="Riley R."/>
            <person name="Labutti K."/>
            <person name="Andreopoulos B."/>
            <person name="Lipzen A."/>
            <person name="Chen C."/>
            <person name="Yanf M."/>
            <person name="Daum C."/>
            <person name="Ng V."/>
            <person name="Clum A."/>
            <person name="Steindorff A."/>
            <person name="Ohm R."/>
            <person name="Martin F."/>
            <person name="Silar P."/>
            <person name="Natvig D."/>
            <person name="Lalanne C."/>
            <person name="Gautier V."/>
            <person name="Ament-Velasquez S.L."/>
            <person name="Kruys A."/>
            <person name="Hutchinson M.I."/>
            <person name="Powell A.J."/>
            <person name="Barry K."/>
            <person name="Miller A.N."/>
            <person name="Grigoriev I.V."/>
            <person name="Debuchy R."/>
            <person name="Gladieux P."/>
            <person name="Thoren M.H."/>
            <person name="Johannesson H."/>
        </authorList>
    </citation>
    <scope>NUCLEOTIDE SEQUENCE</scope>
    <source>
        <strain evidence="2">SMH4607-1</strain>
    </source>
</reference>
<organism evidence="2 3">
    <name type="scientific">Lasiosphaeris hirsuta</name>
    <dbReference type="NCBI Taxonomy" id="260670"/>
    <lineage>
        <taxon>Eukaryota</taxon>
        <taxon>Fungi</taxon>
        <taxon>Dikarya</taxon>
        <taxon>Ascomycota</taxon>
        <taxon>Pezizomycotina</taxon>
        <taxon>Sordariomycetes</taxon>
        <taxon>Sordariomycetidae</taxon>
        <taxon>Sordariales</taxon>
        <taxon>Lasiosphaeriaceae</taxon>
        <taxon>Lasiosphaeris</taxon>
    </lineage>
</organism>
<gene>
    <name evidence="2" type="ORF">B0H67DRAFT_552483</name>
</gene>
<dbReference type="EMBL" id="JAUKUA010000003">
    <property type="protein sequence ID" value="KAK0720268.1"/>
    <property type="molecule type" value="Genomic_DNA"/>
</dbReference>
<feature type="region of interest" description="Disordered" evidence="1">
    <location>
        <begin position="165"/>
        <end position="277"/>
    </location>
</feature>
<dbReference type="AlphaFoldDB" id="A0AA40AQR2"/>
<sequence>MCRKWPNTRWACYETRRCRPQHPLLPGFDLGPAPWEEHCNQYDYFLQKCGRGARREGRTDDEINQPVYLTVECPRHHYKRMAHLKEAWDEEWRVQIIEAHPGDEYRAVALARKAIEDGRRDATIAECRWEAEEFKTPFYSTIHRWQLDLIRKVLEEGSRELPVLPDKDRRKAREMLVNSNRPTDLPATGDKTPEPKATDDKTPPKPAPDREDPDKTPVKRGFRSLFENRGKKLLWWPKKSDKANEQHAAESSEQDSAMTSKRSRGWHARRRNRSYSFSANRSDLFTKDWKDIFRRDRGRDEDGDDGYQTT</sequence>
<feature type="compositionally biased region" description="Basic and acidic residues" evidence="1">
    <location>
        <begin position="191"/>
        <end position="217"/>
    </location>
</feature>
<comment type="caution">
    <text evidence="2">The sequence shown here is derived from an EMBL/GenBank/DDBJ whole genome shotgun (WGS) entry which is preliminary data.</text>
</comment>
<name>A0AA40AQR2_9PEZI</name>
<feature type="compositionally biased region" description="Polar residues" evidence="1">
    <location>
        <begin position="251"/>
        <end position="260"/>
    </location>
</feature>
<dbReference type="Proteomes" id="UP001172102">
    <property type="component" value="Unassembled WGS sequence"/>
</dbReference>
<evidence type="ECO:0000313" key="2">
    <source>
        <dbReference type="EMBL" id="KAK0720268.1"/>
    </source>
</evidence>
<feature type="compositionally biased region" description="Basic and acidic residues" evidence="1">
    <location>
        <begin position="165"/>
        <end position="174"/>
    </location>
</feature>
<feature type="compositionally biased region" description="Basic and acidic residues" evidence="1">
    <location>
        <begin position="238"/>
        <end position="250"/>
    </location>
</feature>